<dbReference type="GeneID" id="89993318"/>
<feature type="region of interest" description="Disordered" evidence="6">
    <location>
        <begin position="1070"/>
        <end position="1263"/>
    </location>
</feature>
<feature type="region of interest" description="Disordered" evidence="6">
    <location>
        <begin position="470"/>
        <end position="576"/>
    </location>
</feature>
<feature type="compositionally biased region" description="Basic and acidic residues" evidence="6">
    <location>
        <begin position="550"/>
        <end position="563"/>
    </location>
</feature>
<feature type="region of interest" description="Disordered" evidence="6">
    <location>
        <begin position="908"/>
        <end position="929"/>
    </location>
</feature>
<dbReference type="Gene3D" id="3.40.395.10">
    <property type="entry name" value="Adenoviral Proteinase, Chain A"/>
    <property type="match status" value="1"/>
</dbReference>
<feature type="compositionally biased region" description="Acidic residues" evidence="6">
    <location>
        <begin position="1131"/>
        <end position="1143"/>
    </location>
</feature>
<evidence type="ECO:0000256" key="6">
    <source>
        <dbReference type="SAM" id="MobiDB-lite"/>
    </source>
</evidence>
<organism evidence="8 9">
    <name type="scientific">Cryptococcus decagattii</name>
    <dbReference type="NCBI Taxonomy" id="1859122"/>
    <lineage>
        <taxon>Eukaryota</taxon>
        <taxon>Fungi</taxon>
        <taxon>Dikarya</taxon>
        <taxon>Basidiomycota</taxon>
        <taxon>Agaricomycotina</taxon>
        <taxon>Tremellomycetes</taxon>
        <taxon>Tremellales</taxon>
        <taxon>Cryptococcaceae</taxon>
        <taxon>Cryptococcus</taxon>
        <taxon>Cryptococcus gattii species complex</taxon>
    </lineage>
</organism>
<dbReference type="RefSeq" id="XP_064724400.1">
    <property type="nucleotide sequence ID" value="XM_064868328.1"/>
</dbReference>
<keyword evidence="3" id="KW-0645">Protease</keyword>
<dbReference type="Pfam" id="PF02902">
    <property type="entry name" value="Peptidase_C48"/>
    <property type="match status" value="2"/>
</dbReference>
<feature type="compositionally biased region" description="Basic and acidic residues" evidence="6">
    <location>
        <begin position="1"/>
        <end position="12"/>
    </location>
</feature>
<feature type="compositionally biased region" description="Basic and acidic residues" evidence="6">
    <location>
        <begin position="470"/>
        <end position="481"/>
    </location>
</feature>
<dbReference type="PANTHER" id="PTHR46896:SF3">
    <property type="entry name" value="FI06413P-RELATED"/>
    <property type="match status" value="1"/>
</dbReference>
<feature type="compositionally biased region" description="Low complexity" evidence="6">
    <location>
        <begin position="1207"/>
        <end position="1217"/>
    </location>
</feature>
<accession>A0ABZ2B640</accession>
<feature type="compositionally biased region" description="Acidic residues" evidence="6">
    <location>
        <begin position="1320"/>
        <end position="1329"/>
    </location>
</feature>
<evidence type="ECO:0000256" key="3">
    <source>
        <dbReference type="ARBA" id="ARBA00022670"/>
    </source>
</evidence>
<feature type="compositionally biased region" description="Low complexity" evidence="6">
    <location>
        <begin position="18"/>
        <end position="37"/>
    </location>
</feature>
<dbReference type="InterPro" id="IPR003653">
    <property type="entry name" value="Peptidase_C48_C"/>
</dbReference>
<evidence type="ECO:0000256" key="4">
    <source>
        <dbReference type="ARBA" id="ARBA00022786"/>
    </source>
</evidence>
<feature type="compositionally biased region" description="Basic and acidic residues" evidence="6">
    <location>
        <begin position="72"/>
        <end position="81"/>
    </location>
</feature>
<feature type="compositionally biased region" description="Polar residues" evidence="6">
    <location>
        <begin position="776"/>
        <end position="805"/>
    </location>
</feature>
<feature type="compositionally biased region" description="Basic residues" evidence="6">
    <location>
        <begin position="1511"/>
        <end position="1522"/>
    </location>
</feature>
<feature type="region of interest" description="Disordered" evidence="6">
    <location>
        <begin position="701"/>
        <end position="877"/>
    </location>
</feature>
<proteinExistence type="inferred from homology"/>
<feature type="compositionally biased region" description="Basic and acidic residues" evidence="6">
    <location>
        <begin position="750"/>
        <end position="768"/>
    </location>
</feature>
<evidence type="ECO:0000256" key="1">
    <source>
        <dbReference type="ARBA" id="ARBA00005234"/>
    </source>
</evidence>
<dbReference type="Proteomes" id="UP001432216">
    <property type="component" value="Chromosome 14"/>
</dbReference>
<evidence type="ECO:0000256" key="5">
    <source>
        <dbReference type="ARBA" id="ARBA00022801"/>
    </source>
</evidence>
<dbReference type="EMBL" id="CP143819">
    <property type="protein sequence ID" value="WVO25161.1"/>
    <property type="molecule type" value="Genomic_DNA"/>
</dbReference>
<feature type="domain" description="Ubiquitin-like protease family profile" evidence="7">
    <location>
        <begin position="589"/>
        <end position="1007"/>
    </location>
</feature>
<protein>
    <recommendedName>
        <fullName evidence="7">Ubiquitin-like protease family profile domain-containing protein</fullName>
    </recommendedName>
</protein>
<feature type="region of interest" description="Disordered" evidence="6">
    <location>
        <begin position="1319"/>
        <end position="1539"/>
    </location>
</feature>
<feature type="compositionally biased region" description="Basic and acidic residues" evidence="6">
    <location>
        <begin position="496"/>
        <end position="507"/>
    </location>
</feature>
<dbReference type="InterPro" id="IPR051947">
    <property type="entry name" value="Sentrin-specific_protease"/>
</dbReference>
<feature type="compositionally biased region" description="Polar residues" evidence="6">
    <location>
        <begin position="1183"/>
        <end position="1200"/>
    </location>
</feature>
<evidence type="ECO:0000259" key="7">
    <source>
        <dbReference type="PROSITE" id="PS50600"/>
    </source>
</evidence>
<keyword evidence="5" id="KW-0378">Hydrolase</keyword>
<keyword evidence="2" id="KW-0597">Phosphoprotein</keyword>
<dbReference type="InterPro" id="IPR038765">
    <property type="entry name" value="Papain-like_cys_pep_sf"/>
</dbReference>
<dbReference type="PROSITE" id="PS50600">
    <property type="entry name" value="ULP_PROTEASE"/>
    <property type="match status" value="1"/>
</dbReference>
<keyword evidence="4" id="KW-0833">Ubl conjugation pathway</keyword>
<dbReference type="PANTHER" id="PTHR46896">
    <property type="entry name" value="SENTRIN-SPECIFIC PROTEASE"/>
    <property type="match status" value="1"/>
</dbReference>
<comment type="similarity">
    <text evidence="1">Belongs to the peptidase C48 family.</text>
</comment>
<feature type="compositionally biased region" description="Basic and acidic residues" evidence="6">
    <location>
        <begin position="516"/>
        <end position="525"/>
    </location>
</feature>
<name>A0ABZ2B640_9TREE</name>
<feature type="compositionally biased region" description="Acidic residues" evidence="6">
    <location>
        <begin position="1229"/>
        <end position="1241"/>
    </location>
</feature>
<keyword evidence="9" id="KW-1185">Reference proteome</keyword>
<dbReference type="SUPFAM" id="SSF54001">
    <property type="entry name" value="Cysteine proteinases"/>
    <property type="match status" value="1"/>
</dbReference>
<feature type="compositionally biased region" description="Low complexity" evidence="6">
    <location>
        <begin position="709"/>
        <end position="725"/>
    </location>
</feature>
<feature type="compositionally biased region" description="Polar residues" evidence="6">
    <location>
        <begin position="1424"/>
        <end position="1433"/>
    </location>
</feature>
<feature type="compositionally biased region" description="Basic and acidic residues" evidence="6">
    <location>
        <begin position="1448"/>
        <end position="1469"/>
    </location>
</feature>
<sequence>MEQLEVHDDSFAAHHISRTSTPSTSSSSTASSTRAQSGKGKQRAASSEVEEETHAATLEKEVRGGSGGKRMAGQDRQEANRSRARTRISNVVNGYSPYGASQRKGTASGRSSLAKAVPEGEFYSSPKVSGARQLNTPTQQNARASTSNTRSLSRNHLLAKARSTHSAGLHDDSDDAEGSPVRRAYKPDEQEDDVPVLVESPDKRPSSAQPIRRTNEEQGLNSNPFKGKGKAADIFGNHRNARHPQPSRAAEHDDEVEYMPSEEAKVTKEMRVAELDMLTKQVTPKFGQRQRRPMNNKEGNQVRTSNRAPTHVLKSPGDSVLLAFNVAWISPNTVLRCTRITFDGKELRLACEGGGSSWKIDFKKMINIQLCTSQEHPFLCFEVNPNETDRGPLNNLLNGMKLHHEGTVQLCIRPSKSWQTAQRLDAFLSRLKFQDVDQFHELDHASCKLLSESCNSQILDTRARHEAQRRVKAAEAAEKRIASRASSPIDSWPYGTDDKKEEKEKKPATKGGRGKKKEEQEDRNQSKLNFAPQPVVPVPARRSSRRSTNKHIEEISSDDERPVHLPKKPPPTDKNELYFCYPPTEKAAVSITQGDKFRVEVGEFLNDTLLEFGLRHVLSQVTDARREETHVFNSFFYGKLSNKSKGSKPTPDGWPAYDSVQRWTRNKNVFDKRFIIVPINEHFHWYLAVIINPRGILRPRDPEPAPEISRPTTRATAGSTAGGSPEHSYSEIMGDSKLLAGPKPSAGAQADKDASPEKEKETDSDHQSAPDPPSAQPNQSPQRSLDQPTTPSISRKSPFLQSSPLTPALEGDGGEFPHPGDQSVDPLDVMSQQTDTERDEDVEMKDVRSGVQDIDLDGPPDSKNEKEGSGDEGTGGFIVTPTLLAMQQQQNQVEKGAKLPLVTTVLDDDEGGENAKAKDSASAKKGRARGLDANFEDGRTWIITFDSLGGAHRAVGTNLSRWLQYEAKNKLNIDYEPEDAQYWHGKVPQQGNFYDCGLFVVHYAKQLLQRPKEVLSFVQRRQPPEWSLQAGQWRADLDRFWQASETKNLRISWLSTMDDLASEWEKIEKERPKVADDAEGEGDASQVEEVTKEEREAEARMEEEVERKLKRRQEEIDKGGGEKGEEKREEEGDDTREESEATENDMKKEQPPDENVEDSEPPLHPDFDPSLDLQLDPEFIRPENSTTSTPAISQTQQMPTSAPLEPASSDSSAVSDALAERGTSTVPDVDADINTDTAVEDQQEKVARINWGSPIPNRPAPDIFDREQEIEETGQEREMNGQVTMLIDDGDPILSSSLLSQTPWAYNSLTHGTHLRFGEEIELESEGPGDEAKEREYETGRVKIHRQQEEKEEARDEEKDTKNTVRPLPRTSRYFAPSNDDDDSPHLTKPPFRSSAAKKPRHHGDRASSPIGDEPFAGIIESAPNDNSRSRSGSLHEPASIPRKTSRATRDDGEDRGDEGDKERLESRRKNIASRVPSPKKLAPASTYAPTSAKKAPKRVGGRNDIETRANKRAKGGSKGKGRQSTGASRDEAIELDSD</sequence>
<feature type="compositionally biased region" description="Basic and acidic residues" evidence="6">
    <location>
        <begin position="1089"/>
        <end position="1130"/>
    </location>
</feature>
<feature type="compositionally biased region" description="Basic and acidic residues" evidence="6">
    <location>
        <begin position="913"/>
        <end position="922"/>
    </location>
</feature>
<feature type="region of interest" description="Disordered" evidence="6">
    <location>
        <begin position="1"/>
        <end position="256"/>
    </location>
</feature>
<feature type="compositionally biased region" description="Basic and acidic residues" evidence="6">
    <location>
        <begin position="1330"/>
        <end position="1363"/>
    </location>
</feature>
<evidence type="ECO:0000256" key="2">
    <source>
        <dbReference type="ARBA" id="ARBA00022553"/>
    </source>
</evidence>
<dbReference type="Gene3D" id="1.10.418.20">
    <property type="match status" value="1"/>
</dbReference>
<evidence type="ECO:0000313" key="8">
    <source>
        <dbReference type="EMBL" id="WVO25161.1"/>
    </source>
</evidence>
<feature type="compositionally biased region" description="Polar residues" evidence="6">
    <location>
        <begin position="132"/>
        <end position="154"/>
    </location>
</feature>
<evidence type="ECO:0000313" key="9">
    <source>
        <dbReference type="Proteomes" id="UP001432216"/>
    </source>
</evidence>
<reference evidence="8 9" key="1">
    <citation type="submission" date="2024-01" db="EMBL/GenBank/DDBJ databases">
        <title>Comparative genomics of Cryptococcus and Kwoniella reveals pathogenesis evolution and contrasting modes of karyotype evolution via chromosome fusion or intercentromeric recombination.</title>
        <authorList>
            <person name="Coelho M.A."/>
            <person name="David-Palma M."/>
            <person name="Shea T."/>
            <person name="Bowers K."/>
            <person name="McGinley-Smith S."/>
            <person name="Mohammad A.W."/>
            <person name="Gnirke A."/>
            <person name="Yurkov A.M."/>
            <person name="Nowrousian M."/>
            <person name="Sun S."/>
            <person name="Cuomo C.A."/>
            <person name="Heitman J."/>
        </authorList>
    </citation>
    <scope>NUCLEOTIDE SEQUENCE [LARGE SCALE GENOMIC DNA]</scope>
    <source>
        <strain evidence="8 9">7685027</strain>
    </source>
</reference>
<feature type="compositionally biased region" description="Basic and acidic residues" evidence="6">
    <location>
        <begin position="52"/>
        <end position="63"/>
    </location>
</feature>
<dbReference type="Gene3D" id="3.30.310.130">
    <property type="entry name" value="Ubiquitin-related"/>
    <property type="match status" value="1"/>
</dbReference>
<gene>
    <name evidence="8" type="ORF">IAS62_006550</name>
</gene>
<feature type="compositionally biased region" description="Basic and acidic residues" evidence="6">
    <location>
        <begin position="860"/>
        <end position="869"/>
    </location>
</feature>